<name>A0A0W8F7N8_9ZZZZ</name>
<accession>A0A0W8F7N8</accession>
<dbReference type="InterPro" id="IPR002708">
    <property type="entry name" value="HcyBio"/>
</dbReference>
<dbReference type="InterPro" id="IPR051257">
    <property type="entry name" value="Diverse_CBS-Domain"/>
</dbReference>
<dbReference type="InterPro" id="IPR016426">
    <property type="entry name" value="MA1821-like"/>
</dbReference>
<dbReference type="PIRSF" id="PIRSF004698">
    <property type="entry name" value="UCP004698_CBS_MJ0100"/>
    <property type="match status" value="1"/>
</dbReference>
<comment type="caution">
    <text evidence="3">The sequence shown here is derived from an EMBL/GenBank/DDBJ whole genome shotgun (WGS) entry which is preliminary data.</text>
</comment>
<sequence>MQEKSLSEINERIRNGSARVVTAEEMPDLVDELGTAGAVREVDVVTTGTFGAMCSSGVFLNLGHSDPPIKIARAYLNRVEAYGGIAAVDLFLGATQPSEDRGIEYGGAHVMEDLVIGKQIEVEAHGSPSDCYPQMDLETSLRLEDFNQATVVNPRNAYQRYNAATNSSDRTMHTYMGTLLPGLGNVHYSGAGVLSPLSNDPGFEYIGVGTRIFLAGAQGYVIGAGTQHNPENGFSTLMVTGDLKRMNNSFLRAATFHKYGPSLYLGIGIPIPMLNERLAKSTAVRDSDITVPVQDYGIQRRDKPSVRMVSYEELKSGTIDLGGKEVSCSPLSSFQMAREVARTLKEQVERGEFLLSQAAEPLSRVGSSRPMKQTKESPNVGDVMSRDVVTVFEDIPVEKAAKLIISGSFDHLPVVSRDGRLIGIITAWDISKAVASGKPSRIAEIMTRRVHSVRLDEPIELAARTLDTHSISALPVVDREHKVIGMITSNHLSRLLARRR</sequence>
<feature type="domain" description="CBS" evidence="2">
    <location>
        <begin position="446"/>
        <end position="500"/>
    </location>
</feature>
<dbReference type="PANTHER" id="PTHR43080">
    <property type="entry name" value="CBS DOMAIN-CONTAINING PROTEIN CBSX3, MITOCHONDRIAL"/>
    <property type="match status" value="1"/>
</dbReference>
<evidence type="ECO:0000313" key="3">
    <source>
        <dbReference type="EMBL" id="KUG16906.1"/>
    </source>
</evidence>
<evidence type="ECO:0000256" key="1">
    <source>
        <dbReference type="ARBA" id="ARBA00023122"/>
    </source>
</evidence>
<evidence type="ECO:0000259" key="2">
    <source>
        <dbReference type="PROSITE" id="PS51371"/>
    </source>
</evidence>
<protein>
    <submittedName>
        <fullName evidence="3">Putative ferredoxin oxidoreductase</fullName>
    </submittedName>
</protein>
<keyword evidence="1" id="KW-0129">CBS domain</keyword>
<dbReference type="PANTHER" id="PTHR43080:SF2">
    <property type="entry name" value="CBS DOMAIN-CONTAINING PROTEIN"/>
    <property type="match status" value="1"/>
</dbReference>
<dbReference type="SMART" id="SM00116">
    <property type="entry name" value="CBS"/>
    <property type="match status" value="2"/>
</dbReference>
<reference evidence="3" key="1">
    <citation type="journal article" date="2015" name="Proc. Natl. Acad. Sci. U.S.A.">
        <title>Networks of energetic and metabolic interactions define dynamics in microbial communities.</title>
        <authorList>
            <person name="Embree M."/>
            <person name="Liu J.K."/>
            <person name="Al-Bassam M.M."/>
            <person name="Zengler K."/>
        </authorList>
    </citation>
    <scope>NUCLEOTIDE SEQUENCE</scope>
</reference>
<dbReference type="Pfam" id="PF01837">
    <property type="entry name" value="HcyBio"/>
    <property type="match status" value="1"/>
</dbReference>
<dbReference type="InterPro" id="IPR046342">
    <property type="entry name" value="CBS_dom_sf"/>
</dbReference>
<proteinExistence type="predicted"/>
<organism evidence="3">
    <name type="scientific">hydrocarbon metagenome</name>
    <dbReference type="NCBI Taxonomy" id="938273"/>
    <lineage>
        <taxon>unclassified sequences</taxon>
        <taxon>metagenomes</taxon>
        <taxon>ecological metagenomes</taxon>
    </lineage>
</organism>
<dbReference type="InterPro" id="IPR000644">
    <property type="entry name" value="CBS_dom"/>
</dbReference>
<dbReference type="PROSITE" id="PS51371">
    <property type="entry name" value="CBS"/>
    <property type="match status" value="2"/>
</dbReference>
<dbReference type="Pfam" id="PF00571">
    <property type="entry name" value="CBS"/>
    <property type="match status" value="2"/>
</dbReference>
<dbReference type="Gene3D" id="3.10.580.10">
    <property type="entry name" value="CBS-domain"/>
    <property type="match status" value="2"/>
</dbReference>
<dbReference type="SUPFAM" id="SSF54631">
    <property type="entry name" value="CBS-domain pair"/>
    <property type="match status" value="1"/>
</dbReference>
<dbReference type="AlphaFoldDB" id="A0A0W8F7N8"/>
<gene>
    <name evidence="3" type="ORF">ASZ90_013415</name>
</gene>
<feature type="domain" description="CBS" evidence="2">
    <location>
        <begin position="384"/>
        <end position="440"/>
    </location>
</feature>
<dbReference type="EMBL" id="LNQE01001474">
    <property type="protein sequence ID" value="KUG16906.1"/>
    <property type="molecule type" value="Genomic_DNA"/>
</dbReference>